<dbReference type="EMBL" id="FMZQ01000007">
    <property type="protein sequence ID" value="SDC85669.1"/>
    <property type="molecule type" value="Genomic_DNA"/>
</dbReference>
<evidence type="ECO:0000313" key="2">
    <source>
        <dbReference type="Proteomes" id="UP000199467"/>
    </source>
</evidence>
<reference evidence="2" key="1">
    <citation type="submission" date="2016-10" db="EMBL/GenBank/DDBJ databases">
        <authorList>
            <person name="Varghese N."/>
            <person name="Submissions S."/>
        </authorList>
    </citation>
    <scope>NUCLEOTIDE SEQUENCE [LARGE SCALE GENOMIC DNA]</scope>
    <source>
        <strain evidence="2">DSM 26382</strain>
    </source>
</reference>
<dbReference type="RefSeq" id="WP_050412983.1">
    <property type="nucleotide sequence ID" value="NZ_FMZQ01000007.1"/>
</dbReference>
<keyword evidence="2" id="KW-1185">Reference proteome</keyword>
<dbReference type="Proteomes" id="UP000199467">
    <property type="component" value="Unassembled WGS sequence"/>
</dbReference>
<dbReference type="AlphaFoldDB" id="A0A1G6Q023"/>
<gene>
    <name evidence="1" type="ORF">SAMN05216576_107182</name>
</gene>
<organism evidence="1 2">
    <name type="scientific">Ectopseudomonas chengduensis</name>
    <dbReference type="NCBI Taxonomy" id="489632"/>
    <lineage>
        <taxon>Bacteria</taxon>
        <taxon>Pseudomonadati</taxon>
        <taxon>Pseudomonadota</taxon>
        <taxon>Gammaproteobacteria</taxon>
        <taxon>Pseudomonadales</taxon>
        <taxon>Pseudomonadaceae</taxon>
        <taxon>Ectopseudomonas</taxon>
    </lineage>
</organism>
<evidence type="ECO:0000313" key="1">
    <source>
        <dbReference type="EMBL" id="SDC85669.1"/>
    </source>
</evidence>
<sequence>MRYHAPSKQFTVSLDQLQSCTANLLFAIKKIRESAGLPLDGTGRQGAIMSDACHAEQAILNACQSMGIDLGATRAGDLDVRNAG</sequence>
<proteinExistence type="predicted"/>
<accession>A0A1G6Q023</accession>
<protein>
    <submittedName>
        <fullName evidence="1">Uncharacterized protein</fullName>
    </submittedName>
</protein>
<name>A0A1G6Q023_9GAMM</name>